<dbReference type="Proteomes" id="UP000830671">
    <property type="component" value="Chromosome 3"/>
</dbReference>
<feature type="region of interest" description="Disordered" evidence="1">
    <location>
        <begin position="144"/>
        <end position="185"/>
    </location>
</feature>
<name>A0A9Q8SNA2_9PEZI</name>
<reference evidence="2" key="1">
    <citation type="journal article" date="2021" name="Mol. Plant Microbe Interact.">
        <title>Complete Genome Sequence of the Plant-Pathogenic Fungus Colletotrichum lupini.</title>
        <authorList>
            <person name="Baroncelli R."/>
            <person name="Pensec F."/>
            <person name="Da Lio D."/>
            <person name="Boufleur T."/>
            <person name="Vicente I."/>
            <person name="Sarrocco S."/>
            <person name="Picot A."/>
            <person name="Baraldi E."/>
            <person name="Sukno S."/>
            <person name="Thon M."/>
            <person name="Le Floch G."/>
        </authorList>
    </citation>
    <scope>NUCLEOTIDE SEQUENCE</scope>
    <source>
        <strain evidence="2">IMI 504893</strain>
    </source>
</reference>
<protein>
    <submittedName>
        <fullName evidence="2">Uncharacterized protein</fullName>
    </submittedName>
</protein>
<dbReference type="KEGG" id="clup:CLUP02_06002"/>
<dbReference type="RefSeq" id="XP_049142149.1">
    <property type="nucleotide sequence ID" value="XM_049285006.1"/>
</dbReference>
<sequence>MSWVLYRLLRAIHQDSSLRFGSLNNGLLALDRNSSVVWSGPWQNSGSWWQNIIALIISHLISLHRITSNLDPKCRRNVVPRSLFFPYARRSLTGVPRKMPTFASLHMTSGEEHEANMEDEWLTIPLQLGARSSSRDRKELIHLQSVPHGTTTTNPTSPLQNQTGTPPKQGQMGEKRNRGKEPNNGMPKILSYWRCAAIISVFPPWSVTRFSSDLVRGPPPALKVETRELCFLKDPSDMVLKVGVWRSMRLQPLYFRLLGFGKKPCVLMGFLPNTPPNAHIVYEYSVDKTLMQYQSPTAGKLAVVAIGKSILSSTTRTTFHSHSTHTEIHTGGGGGFGAPQEEKKVKSDSLPIPYNPPPCFFLNTTSESLKRVSSLFILWRPGSLKGPSHSQKGAYLHNIPSFPPPHLVVNPEGFTILVKKFRYPYCQALLTWLEPRTLVRLVQLLASLRSSTKHRTLPWSFDIRISIRADLLSPLSLCAAEQDGGDQVEQKSMFIWLARAMFNTNELVSGNCKKSSGNVNGLSVKYSVLPRSTNAHPLENFRSGIAPEQPIL</sequence>
<evidence type="ECO:0000313" key="3">
    <source>
        <dbReference type="Proteomes" id="UP000830671"/>
    </source>
</evidence>
<feature type="region of interest" description="Disordered" evidence="1">
    <location>
        <begin position="322"/>
        <end position="341"/>
    </location>
</feature>
<evidence type="ECO:0000256" key="1">
    <source>
        <dbReference type="SAM" id="MobiDB-lite"/>
    </source>
</evidence>
<dbReference type="AlphaFoldDB" id="A0A9Q8SNA2"/>
<proteinExistence type="predicted"/>
<keyword evidence="3" id="KW-1185">Reference proteome</keyword>
<feature type="compositionally biased region" description="Polar residues" evidence="1">
    <location>
        <begin position="147"/>
        <end position="168"/>
    </location>
</feature>
<dbReference type="EMBL" id="CP019475">
    <property type="protein sequence ID" value="UQC80519.1"/>
    <property type="molecule type" value="Genomic_DNA"/>
</dbReference>
<gene>
    <name evidence="2" type="ORF">CLUP02_06002</name>
</gene>
<evidence type="ECO:0000313" key="2">
    <source>
        <dbReference type="EMBL" id="UQC80519.1"/>
    </source>
</evidence>
<dbReference type="GeneID" id="73340016"/>
<accession>A0A9Q8SNA2</accession>
<organism evidence="2 3">
    <name type="scientific">Colletotrichum lupini</name>
    <dbReference type="NCBI Taxonomy" id="145971"/>
    <lineage>
        <taxon>Eukaryota</taxon>
        <taxon>Fungi</taxon>
        <taxon>Dikarya</taxon>
        <taxon>Ascomycota</taxon>
        <taxon>Pezizomycotina</taxon>
        <taxon>Sordariomycetes</taxon>
        <taxon>Hypocreomycetidae</taxon>
        <taxon>Glomerellales</taxon>
        <taxon>Glomerellaceae</taxon>
        <taxon>Colletotrichum</taxon>
        <taxon>Colletotrichum acutatum species complex</taxon>
    </lineage>
</organism>